<keyword evidence="1" id="KW-0238">DNA-binding</keyword>
<dbReference type="AlphaFoldDB" id="A0A1M6S9S1"/>
<gene>
    <name evidence="1" type="ORF">SAMN05216463_10353</name>
</gene>
<dbReference type="Pfam" id="PF06224">
    <property type="entry name" value="AlkZ-like"/>
    <property type="match status" value="1"/>
</dbReference>
<evidence type="ECO:0000313" key="2">
    <source>
        <dbReference type="Proteomes" id="UP000184130"/>
    </source>
</evidence>
<dbReference type="Proteomes" id="UP000184130">
    <property type="component" value="Unassembled WGS sequence"/>
</dbReference>
<dbReference type="PANTHER" id="PTHR38479">
    <property type="entry name" value="LMO0824 PROTEIN"/>
    <property type="match status" value="1"/>
</dbReference>
<sequence length="345" mass="39712">MINPVAIRLLNQQLVAPQFSDPAEVVSYMGAMQAQEYRMMRWAVEMRTRKPSAKTFKKAFDSGRIIRLHLMRGTWQLVSAEDYWPFITLCGPKSIAVTKGWMSSNKISIPDDELFRVRDILAQTAADKGSVTKEDIVQALEERGLQMDDHRLSYHIRMAEFTGTLCSGDLLPMKATYALTANKVKSQGAIDRDEALMRFTRKYFQSRQPATLEDFVWWSGLNVSDCRKGIALLGDSIHVEKWKGREFYLTDDCRTRGFRKGKFLLIPPYDEYLIGYKSRDIVLPPEHRHHAHNNSGIFQPVIAYDGTICGNWSPFKDDCQATFFSETCAKDITEAWQSYMNYRKK</sequence>
<protein>
    <submittedName>
        <fullName evidence="1">Winged helix DNA-binding domain-containing protein</fullName>
    </submittedName>
</protein>
<dbReference type="EMBL" id="FRBD01000003">
    <property type="protein sequence ID" value="SHK41278.1"/>
    <property type="molecule type" value="Genomic_DNA"/>
</dbReference>
<name>A0A1M6S9S1_XYLRU</name>
<reference evidence="1 2" key="1">
    <citation type="submission" date="2016-11" db="EMBL/GenBank/DDBJ databases">
        <authorList>
            <person name="Jaros S."/>
            <person name="Januszkiewicz K."/>
            <person name="Wedrychowicz H."/>
        </authorList>
    </citation>
    <scope>NUCLEOTIDE SEQUENCE [LARGE SCALE GENOMIC DNA]</scope>
    <source>
        <strain evidence="1 2">KHT3</strain>
    </source>
</reference>
<dbReference type="InterPro" id="IPR009351">
    <property type="entry name" value="AlkZ-like"/>
</dbReference>
<organism evidence="1 2">
    <name type="scientific">Xylanibacter ruminicola</name>
    <name type="common">Prevotella ruminicola</name>
    <dbReference type="NCBI Taxonomy" id="839"/>
    <lineage>
        <taxon>Bacteria</taxon>
        <taxon>Pseudomonadati</taxon>
        <taxon>Bacteroidota</taxon>
        <taxon>Bacteroidia</taxon>
        <taxon>Bacteroidales</taxon>
        <taxon>Prevotellaceae</taxon>
        <taxon>Xylanibacter</taxon>
    </lineage>
</organism>
<proteinExistence type="predicted"/>
<dbReference type="PANTHER" id="PTHR38479:SF2">
    <property type="entry name" value="WINGED HELIX DNA-BINDING DOMAIN-CONTAINING PROTEIN"/>
    <property type="match status" value="1"/>
</dbReference>
<dbReference type="GO" id="GO:0003677">
    <property type="term" value="F:DNA binding"/>
    <property type="evidence" value="ECO:0007669"/>
    <property type="project" value="UniProtKB-KW"/>
</dbReference>
<accession>A0A1M6S9S1</accession>
<evidence type="ECO:0000313" key="1">
    <source>
        <dbReference type="EMBL" id="SHK41278.1"/>
    </source>
</evidence>